<protein>
    <submittedName>
        <fullName evidence="1">Uncharacterized protein</fullName>
    </submittedName>
</protein>
<keyword evidence="2" id="KW-1185">Reference proteome</keyword>
<comment type="caution">
    <text evidence="1">The sequence shown here is derived from an EMBL/GenBank/DDBJ whole genome shotgun (WGS) entry which is preliminary data.</text>
</comment>
<gene>
    <name evidence="1" type="ORF">ESY86_19390</name>
</gene>
<dbReference type="Proteomes" id="UP000321578">
    <property type="component" value="Unassembled WGS sequence"/>
</dbReference>
<evidence type="ECO:0000313" key="2">
    <source>
        <dbReference type="Proteomes" id="UP000321578"/>
    </source>
</evidence>
<sequence length="99" mass="11790">MTGFTEPREFKQFFANHFTPCMIHNPSEREDVGGKHQHRQLNHEKNSTQIYVFKTYCLENKQAFFNRDSRFSTAIVGVFHQQSQQSKTKDDLNQNYLFI</sequence>
<name>A0A5C6ZA65_9FLAO</name>
<dbReference type="AlphaFoldDB" id="A0A5C6ZA65"/>
<evidence type="ECO:0000313" key="1">
    <source>
        <dbReference type="EMBL" id="TXD86772.1"/>
    </source>
</evidence>
<reference evidence="1 2" key="1">
    <citation type="submission" date="2019-08" db="EMBL/GenBank/DDBJ databases">
        <title>Genomes of Subsaximicrobium wynnwilliamsii strains.</title>
        <authorList>
            <person name="Bowman J.P."/>
        </authorList>
    </citation>
    <scope>NUCLEOTIDE SEQUENCE [LARGE SCALE GENOMIC DNA]</scope>
    <source>
        <strain evidence="1 2">2-80-2</strain>
    </source>
</reference>
<accession>A0A5C6ZA65</accession>
<proteinExistence type="predicted"/>
<dbReference type="EMBL" id="VORO01000039">
    <property type="protein sequence ID" value="TXD86772.1"/>
    <property type="molecule type" value="Genomic_DNA"/>
</dbReference>
<organism evidence="1 2">
    <name type="scientific">Subsaximicrobium wynnwilliamsii</name>
    <dbReference type="NCBI Taxonomy" id="291179"/>
    <lineage>
        <taxon>Bacteria</taxon>
        <taxon>Pseudomonadati</taxon>
        <taxon>Bacteroidota</taxon>
        <taxon>Flavobacteriia</taxon>
        <taxon>Flavobacteriales</taxon>
        <taxon>Flavobacteriaceae</taxon>
        <taxon>Subsaximicrobium</taxon>
    </lineage>
</organism>
<dbReference type="RefSeq" id="WP_147088368.1">
    <property type="nucleotide sequence ID" value="NZ_VORN01000038.1"/>
</dbReference>